<dbReference type="STRING" id="113226.A0A139IR48"/>
<feature type="region of interest" description="Disordered" evidence="1">
    <location>
        <begin position="435"/>
        <end position="461"/>
    </location>
</feature>
<dbReference type="InterPro" id="IPR014752">
    <property type="entry name" value="Arrestin-like_C"/>
</dbReference>
<dbReference type="SUPFAM" id="SSF81296">
    <property type="entry name" value="E set domains"/>
    <property type="match status" value="1"/>
</dbReference>
<dbReference type="EMBL" id="LFZO01000023">
    <property type="protein sequence ID" value="KXT17241.1"/>
    <property type="molecule type" value="Genomic_DNA"/>
</dbReference>
<comment type="caution">
    <text evidence="3">The sequence shown here is derived from an EMBL/GenBank/DDBJ whole genome shotgun (WGS) entry which is preliminary data.</text>
</comment>
<gene>
    <name evidence="3" type="ORF">AC579_5791</name>
</gene>
<dbReference type="Pfam" id="PF00339">
    <property type="entry name" value="Arrestin_N"/>
    <property type="match status" value="1"/>
</dbReference>
<dbReference type="InterPro" id="IPR050357">
    <property type="entry name" value="Arrestin_domain-protein"/>
</dbReference>
<dbReference type="GO" id="GO:0031625">
    <property type="term" value="F:ubiquitin protein ligase binding"/>
    <property type="evidence" value="ECO:0007669"/>
    <property type="project" value="TreeGrafter"/>
</dbReference>
<dbReference type="CDD" id="cd22952">
    <property type="entry name" value="ART10-like"/>
    <property type="match status" value="1"/>
</dbReference>
<dbReference type="AlphaFoldDB" id="A0A139IR48"/>
<dbReference type="GO" id="GO:0030674">
    <property type="term" value="F:protein-macromolecule adaptor activity"/>
    <property type="evidence" value="ECO:0007669"/>
    <property type="project" value="TreeGrafter"/>
</dbReference>
<evidence type="ECO:0000313" key="3">
    <source>
        <dbReference type="EMBL" id="KXT17241.1"/>
    </source>
</evidence>
<dbReference type="Proteomes" id="UP000073492">
    <property type="component" value="Unassembled WGS sequence"/>
</dbReference>
<evidence type="ECO:0000313" key="4">
    <source>
        <dbReference type="Proteomes" id="UP000073492"/>
    </source>
</evidence>
<dbReference type="Gene3D" id="2.60.40.640">
    <property type="match status" value="1"/>
</dbReference>
<name>A0A139IR48_9PEZI</name>
<feature type="domain" description="Arrestin-like N-terminal" evidence="2">
    <location>
        <begin position="28"/>
        <end position="198"/>
    </location>
</feature>
<proteinExistence type="predicted"/>
<dbReference type="InterPro" id="IPR011021">
    <property type="entry name" value="Arrestin-like_N"/>
</dbReference>
<sequence length="535" mass="58186">MVSSPVLPVSGFSQWSGGVGHGGTMNATISLDQPGNVAYTNLDMISGRVVVRTARAADISKIEVKLEGESRTRLLTPQGPNGERPKPMVEYHKILYRIQTVFPPTDIMESRLQASAKAAYTLPPGQHEYPFNFKIPFNNSCSTQAGAMPMMIGMEIARPATRHVKRTLPPTLSGFPGEAEIRYFVKVTVNRHSFFKENPRAYVPFNFFPIEPPRPALTGSEVFARQKHRFDAFPDGGASSFAKERMKGIFSKKSSVPSSPITGGSPAISVDARLPEPAVLTCNQDVPLRLILKNLNDFSEPIYLQSLQISLISYTKIRAHDVYRTESNSWILVSKSNMGVLVTQAADGADAESIIDDALWRSQVLPNTVAPNFTTCNIERTHQLDIRIGLSCGGATSKPSAQASTVVLPLRLDTLVYSGIAPPPEVVARMADTKAGVRRKSTNPMHDKLGHEGRQDSDFGANQIPLTPIETPGSMCPAQAGPSTLPRYDDAPPSYEDAIAQHVPPVTGVRPQYAPPAPVEDHILGEADEKKGWVG</sequence>
<dbReference type="GO" id="GO:0070086">
    <property type="term" value="P:ubiquitin-dependent endocytosis"/>
    <property type="evidence" value="ECO:0007669"/>
    <property type="project" value="TreeGrafter"/>
</dbReference>
<dbReference type="GO" id="GO:0005829">
    <property type="term" value="C:cytosol"/>
    <property type="evidence" value="ECO:0007669"/>
    <property type="project" value="TreeGrafter"/>
</dbReference>
<dbReference type="PANTHER" id="PTHR11188:SF166">
    <property type="entry name" value="ARRESTIN (OR S-ANTIGEN), N-TERMINAL DOMAIN PROTEIN (AFU_ORTHOLOGUE AFUA_7G02050)"/>
    <property type="match status" value="1"/>
</dbReference>
<organism evidence="3 4">
    <name type="scientific">Pseudocercospora musae</name>
    <dbReference type="NCBI Taxonomy" id="113226"/>
    <lineage>
        <taxon>Eukaryota</taxon>
        <taxon>Fungi</taxon>
        <taxon>Dikarya</taxon>
        <taxon>Ascomycota</taxon>
        <taxon>Pezizomycotina</taxon>
        <taxon>Dothideomycetes</taxon>
        <taxon>Dothideomycetidae</taxon>
        <taxon>Mycosphaerellales</taxon>
        <taxon>Mycosphaerellaceae</taxon>
        <taxon>Pseudocercospora</taxon>
    </lineage>
</organism>
<dbReference type="GO" id="GO:0005886">
    <property type="term" value="C:plasma membrane"/>
    <property type="evidence" value="ECO:0007669"/>
    <property type="project" value="TreeGrafter"/>
</dbReference>
<dbReference type="PANTHER" id="PTHR11188">
    <property type="entry name" value="ARRESTIN DOMAIN CONTAINING PROTEIN"/>
    <property type="match status" value="1"/>
</dbReference>
<feature type="compositionally biased region" description="Basic and acidic residues" evidence="1">
    <location>
        <begin position="445"/>
        <end position="457"/>
    </location>
</feature>
<reference evidence="3 4" key="1">
    <citation type="submission" date="2015-07" db="EMBL/GenBank/DDBJ databases">
        <title>Comparative genomics of the Sigatoka disease complex on banana suggests a link between parallel evolutionary changes in Pseudocercospora fijiensis and Pseudocercospora eumusae and increased virulence on the banana host.</title>
        <authorList>
            <person name="Chang T.-C."/>
            <person name="Salvucci A."/>
            <person name="Crous P.W."/>
            <person name="Stergiopoulos I."/>
        </authorList>
    </citation>
    <scope>NUCLEOTIDE SEQUENCE [LARGE SCALE GENOMIC DNA]</scope>
    <source>
        <strain evidence="3 4">CBS 116634</strain>
    </source>
</reference>
<dbReference type="OrthoDB" id="3365616at2759"/>
<accession>A0A139IR48</accession>
<protein>
    <recommendedName>
        <fullName evidence="2">Arrestin-like N-terminal domain-containing protein</fullName>
    </recommendedName>
</protein>
<keyword evidence="4" id="KW-1185">Reference proteome</keyword>
<dbReference type="InterPro" id="IPR014756">
    <property type="entry name" value="Ig_E-set"/>
</dbReference>
<evidence type="ECO:0000256" key="1">
    <source>
        <dbReference type="SAM" id="MobiDB-lite"/>
    </source>
</evidence>
<evidence type="ECO:0000259" key="2">
    <source>
        <dbReference type="Pfam" id="PF00339"/>
    </source>
</evidence>